<comment type="caution">
    <text evidence="3">The sequence shown here is derived from an EMBL/GenBank/DDBJ whole genome shotgun (WGS) entry which is preliminary data.</text>
</comment>
<evidence type="ECO:0000256" key="1">
    <source>
        <dbReference type="SAM" id="MobiDB-lite"/>
    </source>
</evidence>
<dbReference type="InterPro" id="IPR052487">
    <property type="entry name" value="Galactose-binding_lectin"/>
</dbReference>
<dbReference type="GO" id="GO:0046871">
    <property type="term" value="F:N-acetylgalactosamine binding"/>
    <property type="evidence" value="ECO:0007669"/>
    <property type="project" value="TreeGrafter"/>
</dbReference>
<feature type="region of interest" description="Disordered" evidence="1">
    <location>
        <begin position="1"/>
        <end position="22"/>
    </location>
</feature>
<evidence type="ECO:0000313" key="3">
    <source>
        <dbReference type="EMBL" id="CAE6357942.1"/>
    </source>
</evidence>
<feature type="domain" description="H-type lectin" evidence="2">
    <location>
        <begin position="120"/>
        <end position="192"/>
    </location>
</feature>
<dbReference type="InterPro" id="IPR037221">
    <property type="entry name" value="H-type_lectin_dom_sf"/>
</dbReference>
<gene>
    <name evidence="3" type="ORF">RDB_LOCUS10209</name>
</gene>
<dbReference type="GO" id="GO:0030247">
    <property type="term" value="F:polysaccharide binding"/>
    <property type="evidence" value="ECO:0007669"/>
    <property type="project" value="TreeGrafter"/>
</dbReference>
<dbReference type="Pfam" id="PF09458">
    <property type="entry name" value="H_lectin"/>
    <property type="match status" value="2"/>
</dbReference>
<protein>
    <recommendedName>
        <fullName evidence="2">H-type lectin domain-containing protein</fullName>
    </recommendedName>
</protein>
<sequence length="285" mass="32461">MPAYTYNTRDDPNRRSGKGVDNSKVFETHFPGKDMPLGLNMIDIQGGENYRIGSYIKDSAPVPGKPKTFNTTFVVGTWYNTTLNNGGCTWLDMSKWNQVLQFGRKNAQGRSNEAFLQEYDIKFERAFESVPRVVVWFHWLNINARSPPCVEVRADDVTTHGFKLRYDAPWNESFGPAFWTEVHECKVSWIAVPQDQPNVTAGSREVFRDGEYRPEYKLEVEFDQPFSRAPRVLAALSKISMLSKGVLRLEVTVEDVTTKGMTLVVKNWGGCDLLRVNVDYIAVLD</sequence>
<name>A0A8H2WBX5_9AGAM</name>
<dbReference type="PANTHER" id="PTHR46938">
    <property type="entry name" value="DISCOIDIN-1 SUBUNIT A-RELATED-RELATED"/>
    <property type="match status" value="1"/>
</dbReference>
<evidence type="ECO:0000259" key="2">
    <source>
        <dbReference type="Pfam" id="PF09458"/>
    </source>
</evidence>
<dbReference type="GO" id="GO:0098609">
    <property type="term" value="P:cell-cell adhesion"/>
    <property type="evidence" value="ECO:0007669"/>
    <property type="project" value="TreeGrafter"/>
</dbReference>
<reference evidence="3" key="1">
    <citation type="submission" date="2021-01" db="EMBL/GenBank/DDBJ databases">
        <authorList>
            <person name="Kaushik A."/>
        </authorList>
    </citation>
    <scope>NUCLEOTIDE SEQUENCE</scope>
    <source>
        <strain evidence="3">AG2-2IIIB</strain>
    </source>
</reference>
<dbReference type="GO" id="GO:0070492">
    <property type="term" value="F:oligosaccharide binding"/>
    <property type="evidence" value="ECO:0007669"/>
    <property type="project" value="TreeGrafter"/>
</dbReference>
<dbReference type="AlphaFoldDB" id="A0A8H2WBX5"/>
<dbReference type="Gene3D" id="2.60.40.2080">
    <property type="match status" value="3"/>
</dbReference>
<feature type="domain" description="H-type lectin" evidence="2">
    <location>
        <begin position="219"/>
        <end position="283"/>
    </location>
</feature>
<organism evidence="3 4">
    <name type="scientific">Rhizoctonia solani</name>
    <dbReference type="NCBI Taxonomy" id="456999"/>
    <lineage>
        <taxon>Eukaryota</taxon>
        <taxon>Fungi</taxon>
        <taxon>Dikarya</taxon>
        <taxon>Basidiomycota</taxon>
        <taxon>Agaricomycotina</taxon>
        <taxon>Agaricomycetes</taxon>
        <taxon>Cantharellales</taxon>
        <taxon>Ceratobasidiaceae</taxon>
        <taxon>Rhizoctonia</taxon>
    </lineage>
</organism>
<proteinExistence type="predicted"/>
<dbReference type="EMBL" id="CAJMWT010000852">
    <property type="protein sequence ID" value="CAE6357942.1"/>
    <property type="molecule type" value="Genomic_DNA"/>
</dbReference>
<dbReference type="GO" id="GO:0098636">
    <property type="term" value="C:protein complex involved in cell adhesion"/>
    <property type="evidence" value="ECO:0007669"/>
    <property type="project" value="TreeGrafter"/>
</dbReference>
<dbReference type="InterPro" id="IPR019019">
    <property type="entry name" value="H-type_lectin_domain"/>
</dbReference>
<dbReference type="Proteomes" id="UP000663843">
    <property type="component" value="Unassembled WGS sequence"/>
</dbReference>
<dbReference type="GO" id="GO:0009986">
    <property type="term" value="C:cell surface"/>
    <property type="evidence" value="ECO:0007669"/>
    <property type="project" value="TreeGrafter"/>
</dbReference>
<evidence type="ECO:0000313" key="4">
    <source>
        <dbReference type="Proteomes" id="UP000663843"/>
    </source>
</evidence>
<dbReference type="SUPFAM" id="SSF141086">
    <property type="entry name" value="Agglutinin HPA-like"/>
    <property type="match status" value="2"/>
</dbReference>
<accession>A0A8H2WBX5</accession>